<protein>
    <recommendedName>
        <fullName evidence="3">DUF3224 domain-containing protein</fullName>
    </recommendedName>
</protein>
<evidence type="ECO:0000313" key="1">
    <source>
        <dbReference type="EMBL" id="OYX57082.1"/>
    </source>
</evidence>
<dbReference type="EMBL" id="NCEQ01000007">
    <property type="protein sequence ID" value="OYX57082.1"/>
    <property type="molecule type" value="Genomic_DNA"/>
</dbReference>
<dbReference type="Gene3D" id="2.40.350.10">
    <property type="entry name" value="SO1590-like"/>
    <property type="match status" value="1"/>
</dbReference>
<reference evidence="1 2" key="1">
    <citation type="submission" date="2017-03" db="EMBL/GenBank/DDBJ databases">
        <title>Lifting the veil on microbial sulfur biogeochemistry in mining wastewaters.</title>
        <authorList>
            <person name="Kantor R.S."/>
            <person name="Colenbrander Nelson T."/>
            <person name="Marshall S."/>
            <person name="Bennett D."/>
            <person name="Apte S."/>
            <person name="Camacho D."/>
            <person name="Thomas B.C."/>
            <person name="Warren L.A."/>
            <person name="Banfield J.F."/>
        </authorList>
    </citation>
    <scope>NUCLEOTIDE SEQUENCE [LARGE SCALE GENOMIC DNA]</scope>
    <source>
        <strain evidence="1">32-68-21</strain>
    </source>
</reference>
<sequence>MQHAVGTFEVAMAPADAEVIEAGLGLSRYILSKTFTGGITGVSSGQMLTGGPPGDTTGTYIALERVVGTLNGKEGGFLLAHRGDMSPEGYTLSITVVPNSGTGALAGISGDFALTLEGGEHRYDLSYSLPNP</sequence>
<evidence type="ECO:0000313" key="2">
    <source>
        <dbReference type="Proteomes" id="UP000216147"/>
    </source>
</evidence>
<dbReference type="Pfam" id="PF11528">
    <property type="entry name" value="DUF3224"/>
    <property type="match status" value="1"/>
</dbReference>
<gene>
    <name evidence="1" type="ORF">B7Y86_08305</name>
</gene>
<dbReference type="InterPro" id="IPR021607">
    <property type="entry name" value="DUF3224"/>
</dbReference>
<dbReference type="Proteomes" id="UP000216147">
    <property type="component" value="Unassembled WGS sequence"/>
</dbReference>
<accession>A0A258HL62</accession>
<name>A0A258HL62_9CAUL</name>
<organism evidence="1 2">
    <name type="scientific">Brevundimonas subvibrioides</name>
    <dbReference type="NCBI Taxonomy" id="74313"/>
    <lineage>
        <taxon>Bacteria</taxon>
        <taxon>Pseudomonadati</taxon>
        <taxon>Pseudomonadota</taxon>
        <taxon>Alphaproteobacteria</taxon>
        <taxon>Caulobacterales</taxon>
        <taxon>Caulobacteraceae</taxon>
        <taxon>Brevundimonas</taxon>
    </lineage>
</organism>
<dbReference type="InterPro" id="IPR023159">
    <property type="entry name" value="SO1590-like_sf"/>
</dbReference>
<evidence type="ECO:0008006" key="3">
    <source>
        <dbReference type="Google" id="ProtNLM"/>
    </source>
</evidence>
<dbReference type="AlphaFoldDB" id="A0A258HL62"/>
<dbReference type="SUPFAM" id="SSF159238">
    <property type="entry name" value="SO1590-like"/>
    <property type="match status" value="1"/>
</dbReference>
<comment type="caution">
    <text evidence="1">The sequence shown here is derived from an EMBL/GenBank/DDBJ whole genome shotgun (WGS) entry which is preliminary data.</text>
</comment>
<proteinExistence type="predicted"/>